<proteinExistence type="predicted"/>
<dbReference type="EMBL" id="MAHX01000007">
    <property type="protein sequence ID" value="OPC67557.1"/>
    <property type="molecule type" value="Genomic_DNA"/>
</dbReference>
<reference evidence="1 2" key="1">
    <citation type="submission" date="2016-06" db="EMBL/GenBank/DDBJ databases">
        <title>Revisiting the taxonomy of the Elizabethkingia Genus based on Whole-Genome Sequencing, Optical Mapping, and MALDI-TOF.</title>
        <authorList>
            <person name="Nicholson A.C."/>
        </authorList>
    </citation>
    <scope>NUCLEOTIDE SEQUENCE [LARGE SCALE GENOMIC DNA]</scope>
    <source>
        <strain evidence="1 2">G4070</strain>
    </source>
</reference>
<name>A0A1T3MSJ2_9FLAO</name>
<gene>
    <name evidence="1" type="ORF">BAZ10_16030</name>
</gene>
<comment type="caution">
    <text evidence="1">The sequence shown here is derived from an EMBL/GenBank/DDBJ whole genome shotgun (WGS) entry which is preliminary data.</text>
</comment>
<dbReference type="Proteomes" id="UP000190813">
    <property type="component" value="Unassembled WGS sequence"/>
</dbReference>
<evidence type="ECO:0000313" key="1">
    <source>
        <dbReference type="EMBL" id="OPC67557.1"/>
    </source>
</evidence>
<evidence type="ECO:0000313" key="2">
    <source>
        <dbReference type="Proteomes" id="UP000190813"/>
    </source>
</evidence>
<keyword evidence="2" id="KW-1185">Reference proteome</keyword>
<organism evidence="1 2">
    <name type="scientific">Elizabethkingia occulta</name>
    <dbReference type="NCBI Taxonomy" id="1867263"/>
    <lineage>
        <taxon>Bacteria</taxon>
        <taxon>Pseudomonadati</taxon>
        <taxon>Bacteroidota</taxon>
        <taxon>Flavobacteriia</taxon>
        <taxon>Flavobacteriales</taxon>
        <taxon>Weeksellaceae</taxon>
        <taxon>Elizabethkingia</taxon>
    </lineage>
</organism>
<protein>
    <submittedName>
        <fullName evidence="1">Uncharacterized protein</fullName>
    </submittedName>
</protein>
<dbReference type="AlphaFoldDB" id="A0A1T3MSJ2"/>
<sequence length="65" mass="7554">MLLWHLSKNNGNGILTSMSGRQLKKDAKASFFNLSYHISPPSTIINYVFTQINFHNVQIWIEKIF</sequence>
<accession>A0A1T3MSJ2</accession>